<keyword evidence="2 7" id="KW-0813">Transport</keyword>
<keyword evidence="3" id="KW-1003">Cell membrane</keyword>
<dbReference type="InterPro" id="IPR000515">
    <property type="entry name" value="MetI-like"/>
</dbReference>
<feature type="compositionally biased region" description="Low complexity" evidence="8">
    <location>
        <begin position="16"/>
        <end position="25"/>
    </location>
</feature>
<keyword evidence="5 7" id="KW-1133">Transmembrane helix</keyword>
<evidence type="ECO:0000256" key="6">
    <source>
        <dbReference type="ARBA" id="ARBA00023136"/>
    </source>
</evidence>
<evidence type="ECO:0000256" key="2">
    <source>
        <dbReference type="ARBA" id="ARBA00022448"/>
    </source>
</evidence>
<keyword evidence="4 7" id="KW-0812">Transmembrane</keyword>
<evidence type="ECO:0000256" key="8">
    <source>
        <dbReference type="SAM" id="MobiDB-lite"/>
    </source>
</evidence>
<feature type="transmembrane region" description="Helical" evidence="7">
    <location>
        <begin position="145"/>
        <end position="164"/>
    </location>
</feature>
<dbReference type="SUPFAM" id="SSF161098">
    <property type="entry name" value="MetI-like"/>
    <property type="match status" value="1"/>
</dbReference>
<dbReference type="EMBL" id="CP038267">
    <property type="protein sequence ID" value="QBR94075.1"/>
    <property type="molecule type" value="Genomic_DNA"/>
</dbReference>
<dbReference type="KEGG" id="noy:EXE57_18635"/>
<name>A0A4P7GPB7_9ACTN</name>
<feature type="transmembrane region" description="Helical" evidence="7">
    <location>
        <begin position="110"/>
        <end position="133"/>
    </location>
</feature>
<proteinExistence type="inferred from homology"/>
<dbReference type="InterPro" id="IPR050366">
    <property type="entry name" value="BP-dependent_transpt_permease"/>
</dbReference>
<feature type="region of interest" description="Disordered" evidence="8">
    <location>
        <begin position="1"/>
        <end position="25"/>
    </location>
</feature>
<protein>
    <submittedName>
        <fullName evidence="10">ABC transporter permease</fullName>
    </submittedName>
</protein>
<dbReference type="PROSITE" id="PS50928">
    <property type="entry name" value="ABC_TM1"/>
    <property type="match status" value="1"/>
</dbReference>
<dbReference type="OrthoDB" id="8906042at2"/>
<dbReference type="GO" id="GO:0055085">
    <property type="term" value="P:transmembrane transport"/>
    <property type="evidence" value="ECO:0007669"/>
    <property type="project" value="InterPro"/>
</dbReference>
<organism evidence="10 11">
    <name type="scientific">Nocardioides euryhalodurans</name>
    <dbReference type="NCBI Taxonomy" id="2518370"/>
    <lineage>
        <taxon>Bacteria</taxon>
        <taxon>Bacillati</taxon>
        <taxon>Actinomycetota</taxon>
        <taxon>Actinomycetes</taxon>
        <taxon>Propionibacteriales</taxon>
        <taxon>Nocardioidaceae</taxon>
        <taxon>Nocardioides</taxon>
    </lineage>
</organism>
<evidence type="ECO:0000313" key="11">
    <source>
        <dbReference type="Proteomes" id="UP000294894"/>
    </source>
</evidence>
<feature type="transmembrane region" description="Helical" evidence="7">
    <location>
        <begin position="42"/>
        <end position="63"/>
    </location>
</feature>
<evidence type="ECO:0000313" key="10">
    <source>
        <dbReference type="EMBL" id="QBR94075.1"/>
    </source>
</evidence>
<dbReference type="InterPro" id="IPR035906">
    <property type="entry name" value="MetI-like_sf"/>
</dbReference>
<dbReference type="InterPro" id="IPR025966">
    <property type="entry name" value="OppC_N"/>
</dbReference>
<dbReference type="AlphaFoldDB" id="A0A4P7GPB7"/>
<sequence>MSDLSAADTGTHTEPGEPGASGSGSDRTLWGDVRYELVRNPVFWFSAVLVVVIMLMAFFPQLFASTSPNASGACQLQNARVTPTWDKPFGYTAAGCDMWSSLVYGTGKSVIVAILVTIGIVIIGVISGTAAGWYGGFTDTVISRITDVFFGLPFILGALVFLAIFPVRNIYTISAVLIVFGWTSITRVMRGSVISTKQRDYVDAARALGAGDLFIIRKHILANSIAPVIVLATISLGSVIGAEATLTFLGVGYQRPTVSWGLLVNEGQTLALAGFPHLLVYPCAFIVITVLAFILLGDVLRDALDPRTR</sequence>
<dbReference type="RefSeq" id="WP_135080140.1">
    <property type="nucleotide sequence ID" value="NZ_CP038267.1"/>
</dbReference>
<evidence type="ECO:0000256" key="7">
    <source>
        <dbReference type="RuleBase" id="RU363032"/>
    </source>
</evidence>
<evidence type="ECO:0000256" key="4">
    <source>
        <dbReference type="ARBA" id="ARBA00022692"/>
    </source>
</evidence>
<feature type="transmembrane region" description="Helical" evidence="7">
    <location>
        <begin position="225"/>
        <end position="253"/>
    </location>
</feature>
<evidence type="ECO:0000256" key="1">
    <source>
        <dbReference type="ARBA" id="ARBA00004651"/>
    </source>
</evidence>
<reference evidence="10 11" key="1">
    <citation type="submission" date="2019-03" db="EMBL/GenBank/DDBJ databases">
        <title>Three New Species of Nocardioides, Nocardioides euryhalodurans sp. nov., Nocardioides seonyuensis sp. nov. and Nocardioides eburneoflavus sp. nov., Iolated from Soil.</title>
        <authorList>
            <person name="Roh S.G."/>
            <person name="Lee C."/>
            <person name="Kim M.-K."/>
            <person name="Kim S.B."/>
        </authorList>
    </citation>
    <scope>NUCLEOTIDE SEQUENCE [LARGE SCALE GENOMIC DNA]</scope>
    <source>
        <strain evidence="10 11">MMS17-SY117</strain>
    </source>
</reference>
<evidence type="ECO:0000256" key="5">
    <source>
        <dbReference type="ARBA" id="ARBA00022989"/>
    </source>
</evidence>
<keyword evidence="11" id="KW-1185">Reference proteome</keyword>
<dbReference type="PANTHER" id="PTHR43386">
    <property type="entry name" value="OLIGOPEPTIDE TRANSPORT SYSTEM PERMEASE PROTEIN APPC"/>
    <property type="match status" value="1"/>
</dbReference>
<evidence type="ECO:0000256" key="3">
    <source>
        <dbReference type="ARBA" id="ARBA00022475"/>
    </source>
</evidence>
<feature type="transmembrane region" description="Helical" evidence="7">
    <location>
        <begin position="170"/>
        <end position="189"/>
    </location>
</feature>
<dbReference type="Gene3D" id="1.10.3720.10">
    <property type="entry name" value="MetI-like"/>
    <property type="match status" value="1"/>
</dbReference>
<feature type="domain" description="ABC transmembrane type-1" evidence="9">
    <location>
        <begin position="106"/>
        <end position="296"/>
    </location>
</feature>
<dbReference type="Pfam" id="PF12911">
    <property type="entry name" value="OppC_N"/>
    <property type="match status" value="1"/>
</dbReference>
<dbReference type="CDD" id="cd06261">
    <property type="entry name" value="TM_PBP2"/>
    <property type="match status" value="1"/>
</dbReference>
<dbReference type="Proteomes" id="UP000294894">
    <property type="component" value="Chromosome"/>
</dbReference>
<dbReference type="GO" id="GO:0005886">
    <property type="term" value="C:plasma membrane"/>
    <property type="evidence" value="ECO:0007669"/>
    <property type="project" value="UniProtKB-SubCell"/>
</dbReference>
<feature type="transmembrane region" description="Helical" evidence="7">
    <location>
        <begin position="279"/>
        <end position="300"/>
    </location>
</feature>
<dbReference type="PANTHER" id="PTHR43386:SF6">
    <property type="entry name" value="ABC TRANSPORTER PERMEASE PROTEIN"/>
    <property type="match status" value="1"/>
</dbReference>
<gene>
    <name evidence="10" type="ORF">EXE57_18635</name>
</gene>
<comment type="similarity">
    <text evidence="7">Belongs to the binding-protein-dependent transport system permease family.</text>
</comment>
<dbReference type="Pfam" id="PF00528">
    <property type="entry name" value="BPD_transp_1"/>
    <property type="match status" value="1"/>
</dbReference>
<comment type="subcellular location">
    <subcellularLocation>
        <location evidence="1 7">Cell membrane</location>
        <topology evidence="1 7">Multi-pass membrane protein</topology>
    </subcellularLocation>
</comment>
<keyword evidence="6 7" id="KW-0472">Membrane</keyword>
<evidence type="ECO:0000259" key="9">
    <source>
        <dbReference type="PROSITE" id="PS50928"/>
    </source>
</evidence>
<accession>A0A4P7GPB7</accession>